<proteinExistence type="predicted"/>
<evidence type="ECO:0000256" key="1">
    <source>
        <dbReference type="ARBA" id="ARBA00023125"/>
    </source>
</evidence>
<dbReference type="EMBL" id="JPGY02000001">
    <property type="protein sequence ID" value="KRU13537.1"/>
    <property type="molecule type" value="Genomic_DNA"/>
</dbReference>
<dbReference type="Proteomes" id="UP000030905">
    <property type="component" value="Chromosome"/>
</dbReference>
<name>A0A0H3J3H5_CLOPA</name>
<evidence type="ECO:0000313" key="7">
    <source>
        <dbReference type="Proteomes" id="UP000030905"/>
    </source>
</evidence>
<evidence type="ECO:0000313" key="4">
    <source>
        <dbReference type="EMBL" id="AJA50451.1"/>
    </source>
</evidence>
<dbReference type="KEGG" id="cpae:CPAST_c03630"/>
<dbReference type="Pfam" id="PF00440">
    <property type="entry name" value="TetR_N"/>
    <property type="match status" value="1"/>
</dbReference>
<reference evidence="4 7" key="1">
    <citation type="journal article" date="2015" name="Genome Announc.">
        <title>Complete Genome Sequence of the Nitrogen-Fixing and Solvent-Producing Clostridium pasteurianum DSM 525.</title>
        <authorList>
            <person name="Poehlein A."/>
            <person name="Grosse-Honebrink A."/>
            <person name="Zhang Y."/>
            <person name="Minton N.P."/>
            <person name="Daniel R."/>
        </authorList>
    </citation>
    <scope>NUCLEOTIDE SEQUENCE [LARGE SCALE GENOMIC DNA]</scope>
    <source>
        <strain evidence="4">DSM 525</strain>
        <strain evidence="7">DSM 525 / ATCC 6013</strain>
    </source>
</reference>
<dbReference type="AlphaFoldDB" id="A0A0H3J3H5"/>
<dbReference type="Proteomes" id="UP000028042">
    <property type="component" value="Unassembled WGS sequence"/>
</dbReference>
<gene>
    <name evidence="4" type="ORF">CLPA_c03630</name>
    <name evidence="5" type="ORF">CP6013_02785</name>
</gene>
<accession>A0A0H3J3H5</accession>
<evidence type="ECO:0000313" key="5">
    <source>
        <dbReference type="EMBL" id="KRU13537.1"/>
    </source>
</evidence>
<keyword evidence="7" id="KW-1185">Reference proteome</keyword>
<dbReference type="EMBL" id="CP009268">
    <property type="protein sequence ID" value="AJA50451.1"/>
    <property type="molecule type" value="Genomic_DNA"/>
</dbReference>
<dbReference type="GO" id="GO:0003677">
    <property type="term" value="F:DNA binding"/>
    <property type="evidence" value="ECO:0007669"/>
    <property type="project" value="UniProtKB-UniRule"/>
</dbReference>
<dbReference type="eggNOG" id="COG1309">
    <property type="taxonomic scope" value="Bacteria"/>
</dbReference>
<organism evidence="4 7">
    <name type="scientific">Clostridium pasteurianum DSM 525 = ATCC 6013</name>
    <dbReference type="NCBI Taxonomy" id="1262449"/>
    <lineage>
        <taxon>Bacteria</taxon>
        <taxon>Bacillati</taxon>
        <taxon>Bacillota</taxon>
        <taxon>Clostridia</taxon>
        <taxon>Eubacteriales</taxon>
        <taxon>Clostridiaceae</taxon>
        <taxon>Clostridium</taxon>
    </lineage>
</organism>
<sequence length="209" mass="24470">MGIKERKEREKNTHRELILISADKIIKGEGLDKLSIRKIASDIEYSPAIIYHYFHDKEEIINTIIKRNYEKIIRTLSSLQVSEYKPEDKIKYSLEKYIQLALEMPEEYKTILLNNSTEVLKHTSLLFEGASVKRKALNILYESLKEIYMDKSLGDNFIELTAQIIWTSTFGLILKLIIEKDIPSEQRKLLIHHHISLMVEGIILRKTIN</sequence>
<feature type="DNA-binding region" description="H-T-H motif" evidence="2">
    <location>
        <begin position="35"/>
        <end position="54"/>
    </location>
</feature>
<dbReference type="SUPFAM" id="SSF46689">
    <property type="entry name" value="Homeodomain-like"/>
    <property type="match status" value="1"/>
</dbReference>
<dbReference type="InterPro" id="IPR009057">
    <property type="entry name" value="Homeodomain-like_sf"/>
</dbReference>
<dbReference type="RefSeq" id="WP_003440991.1">
    <property type="nucleotide sequence ID" value="NZ_ANZB01000001.1"/>
</dbReference>
<dbReference type="PROSITE" id="PS50977">
    <property type="entry name" value="HTH_TETR_2"/>
    <property type="match status" value="1"/>
</dbReference>
<dbReference type="PANTHER" id="PTHR43479">
    <property type="entry name" value="ACREF/ENVCD OPERON REPRESSOR-RELATED"/>
    <property type="match status" value="1"/>
</dbReference>
<evidence type="ECO:0000256" key="2">
    <source>
        <dbReference type="PROSITE-ProRule" id="PRU00335"/>
    </source>
</evidence>
<feature type="domain" description="HTH tetR-type" evidence="3">
    <location>
        <begin position="12"/>
        <end position="72"/>
    </location>
</feature>
<reference evidence="5" key="2">
    <citation type="submission" date="2015-10" db="EMBL/GenBank/DDBJ databases">
        <title>Improved Draft Genome Sequence of Clostridium pasteurianum Strain ATCC 6013 (DSM 525) Using a Hybrid Next-Generation Sequencing Approach.</title>
        <authorList>
            <person name="Pyne M.E."/>
            <person name="Utturkar S.M."/>
            <person name="Brown S.D."/>
            <person name="Moo-Young M."/>
            <person name="Chung D.A."/>
            <person name="Chou P.C."/>
        </authorList>
    </citation>
    <scope>NUCLEOTIDE SEQUENCE</scope>
    <source>
        <strain evidence="5">ATCC 6013</strain>
    </source>
</reference>
<evidence type="ECO:0000259" key="3">
    <source>
        <dbReference type="PROSITE" id="PS50977"/>
    </source>
</evidence>
<reference evidence="5 6" key="3">
    <citation type="journal article" name="Genome Announc.">
        <title>Improved Draft Genome Sequence of Clostridium pasteurianum Strain ATCC 6013 (DSM 525) Using a Hybrid Next-Generation Sequencing Approach.</title>
        <authorList>
            <person name="Pyne M.E."/>
            <person name="Utturkar S."/>
            <person name="Brown S.D."/>
            <person name="Moo-Young M."/>
            <person name="Chung D.A."/>
            <person name="Chou C.P."/>
        </authorList>
    </citation>
    <scope>NUCLEOTIDE SEQUENCE [LARGE SCALE GENOMIC DNA]</scope>
    <source>
        <strain evidence="5 6">ATCC 6013</strain>
    </source>
</reference>
<dbReference type="InterPro" id="IPR050624">
    <property type="entry name" value="HTH-type_Tx_Regulator"/>
</dbReference>
<dbReference type="PATRIC" id="fig|1262449.3.peg.255"/>
<dbReference type="GeneID" id="93072607"/>
<protein>
    <submittedName>
        <fullName evidence="4">Transcriptional regulator, TetR family</fullName>
    </submittedName>
</protein>
<keyword evidence="1 2" id="KW-0238">DNA-binding</keyword>
<dbReference type="PANTHER" id="PTHR43479:SF11">
    <property type="entry name" value="ACREF_ENVCD OPERON REPRESSOR-RELATED"/>
    <property type="match status" value="1"/>
</dbReference>
<dbReference type="KEGG" id="cpat:CLPA_c03630"/>
<dbReference type="InterPro" id="IPR001647">
    <property type="entry name" value="HTH_TetR"/>
</dbReference>
<evidence type="ECO:0000313" key="6">
    <source>
        <dbReference type="Proteomes" id="UP000028042"/>
    </source>
</evidence>
<dbReference type="Gene3D" id="1.10.357.10">
    <property type="entry name" value="Tetracycline Repressor, domain 2"/>
    <property type="match status" value="1"/>
</dbReference>